<evidence type="ECO:0000313" key="3">
    <source>
        <dbReference type="EMBL" id="KAH9311597.1"/>
    </source>
</evidence>
<evidence type="ECO:0000313" key="4">
    <source>
        <dbReference type="Proteomes" id="UP000824469"/>
    </source>
</evidence>
<dbReference type="InterPro" id="IPR045358">
    <property type="entry name" value="Ty3_capsid"/>
</dbReference>
<name>A0AA38FV14_TAXCH</name>
<comment type="caution">
    <text evidence="3">The sequence shown here is derived from an EMBL/GenBank/DDBJ whole genome shotgun (WGS) entry which is preliminary data.</text>
</comment>
<evidence type="ECO:0000256" key="1">
    <source>
        <dbReference type="SAM" id="MobiDB-lite"/>
    </source>
</evidence>
<reference evidence="3 4" key="1">
    <citation type="journal article" date="2021" name="Nat. Plants">
        <title>The Taxus genome provides insights into paclitaxel biosynthesis.</title>
        <authorList>
            <person name="Xiong X."/>
            <person name="Gou J."/>
            <person name="Liao Q."/>
            <person name="Li Y."/>
            <person name="Zhou Q."/>
            <person name="Bi G."/>
            <person name="Li C."/>
            <person name="Du R."/>
            <person name="Wang X."/>
            <person name="Sun T."/>
            <person name="Guo L."/>
            <person name="Liang H."/>
            <person name="Lu P."/>
            <person name="Wu Y."/>
            <person name="Zhang Z."/>
            <person name="Ro D.K."/>
            <person name="Shang Y."/>
            <person name="Huang S."/>
            <person name="Yan J."/>
        </authorList>
    </citation>
    <scope>NUCLEOTIDE SEQUENCE [LARGE SCALE GENOMIC DNA]</scope>
    <source>
        <strain evidence="3">Ta-2019</strain>
    </source>
</reference>
<dbReference type="Pfam" id="PF19259">
    <property type="entry name" value="Ty3_capsid"/>
    <property type="match status" value="1"/>
</dbReference>
<protein>
    <recommendedName>
        <fullName evidence="2">Ty3 transposon capsid-like protein domain-containing protein</fullName>
    </recommendedName>
</protein>
<gene>
    <name evidence="3" type="ORF">KI387_026632</name>
</gene>
<feature type="non-terminal residue" evidence="3">
    <location>
        <position position="291"/>
    </location>
</feature>
<dbReference type="Proteomes" id="UP000824469">
    <property type="component" value="Unassembled WGS sequence"/>
</dbReference>
<feature type="non-terminal residue" evidence="3">
    <location>
        <position position="1"/>
    </location>
</feature>
<dbReference type="EMBL" id="JAHRHJ020000006">
    <property type="protein sequence ID" value="KAH9311597.1"/>
    <property type="molecule type" value="Genomic_DNA"/>
</dbReference>
<dbReference type="PANTHER" id="PTHR35046:SF18">
    <property type="entry name" value="RNA-DIRECTED DNA POLYMERASE"/>
    <property type="match status" value="1"/>
</dbReference>
<evidence type="ECO:0000259" key="2">
    <source>
        <dbReference type="Pfam" id="PF19259"/>
    </source>
</evidence>
<accession>A0AA38FV14</accession>
<dbReference type="PANTHER" id="PTHR35046">
    <property type="entry name" value="ZINC KNUCKLE (CCHC-TYPE) FAMILY PROTEIN"/>
    <property type="match status" value="1"/>
</dbReference>
<keyword evidence="4" id="KW-1185">Reference proteome</keyword>
<feature type="domain" description="Ty3 transposon capsid-like protein" evidence="2">
    <location>
        <begin position="115"/>
        <end position="277"/>
    </location>
</feature>
<proteinExistence type="predicted"/>
<feature type="compositionally biased region" description="Basic and acidic residues" evidence="1">
    <location>
        <begin position="84"/>
        <end position="110"/>
    </location>
</feature>
<organism evidence="3 4">
    <name type="scientific">Taxus chinensis</name>
    <name type="common">Chinese yew</name>
    <name type="synonym">Taxus wallichiana var. chinensis</name>
    <dbReference type="NCBI Taxonomy" id="29808"/>
    <lineage>
        <taxon>Eukaryota</taxon>
        <taxon>Viridiplantae</taxon>
        <taxon>Streptophyta</taxon>
        <taxon>Embryophyta</taxon>
        <taxon>Tracheophyta</taxon>
        <taxon>Spermatophyta</taxon>
        <taxon>Pinopsida</taxon>
        <taxon>Pinidae</taxon>
        <taxon>Conifers II</taxon>
        <taxon>Cupressales</taxon>
        <taxon>Taxaceae</taxon>
        <taxon>Taxus</taxon>
    </lineage>
</organism>
<dbReference type="AlphaFoldDB" id="A0AA38FV14"/>
<sequence length="291" mass="34532">TRSKGEEALPCDPEISTKKWKQRIRGQMEEENLVRRIEMLETMMDRMFRRQEELVDLQKTTSIKQDSMDSVVRGLAEKFGIGRSHHEESYGEEHEEETSNTREKVKSEHTPFKVETKVEIKSFEGQVDAELLDKWLKQLEVYFSIHNVTEAQRITFARLKMEGHALVWWETHLTTCEKKKRPIVKSWQEFKELLRANFYPIGHKTDQMIKWQYFRQGSGQSVQDYTTEFRRQAMLLNMDLEDEDILTKYLGGLHTHLRRKVISTKPKDLNEACVQAYYIDDEKKQGEAEPR</sequence>
<feature type="region of interest" description="Disordered" evidence="1">
    <location>
        <begin position="83"/>
        <end position="110"/>
    </location>
</feature>